<keyword evidence="6 8" id="KW-0472">Membrane</keyword>
<evidence type="ECO:0000256" key="5">
    <source>
        <dbReference type="ARBA" id="ARBA00022989"/>
    </source>
</evidence>
<evidence type="ECO:0000256" key="4">
    <source>
        <dbReference type="ARBA" id="ARBA00022801"/>
    </source>
</evidence>
<evidence type="ECO:0000256" key="8">
    <source>
        <dbReference type="SAM" id="Phobius"/>
    </source>
</evidence>
<dbReference type="Gene3D" id="1.20.1540.10">
    <property type="entry name" value="Rhomboid-like"/>
    <property type="match status" value="1"/>
</dbReference>
<evidence type="ECO:0000256" key="7">
    <source>
        <dbReference type="SAM" id="MobiDB-lite"/>
    </source>
</evidence>
<evidence type="ECO:0000256" key="3">
    <source>
        <dbReference type="ARBA" id="ARBA00022692"/>
    </source>
</evidence>
<sequence>MTSPSNPLGPLQLPPEPEPERAEPPPEPPRARMPRPPPVCAAIIGGSVALFVLDAVLSGGGTLNGRMGPLFRQLALYGPLVQEGEYWRTLGFIFTHGGPLHLGFNMWVAYSLGGPFERAIGSRRFLMLSVITALGSSAFALLFNFNIPTVGASGMILGYGGAVLLTATREFRRSIIFWLLQVAALSLLPGVSWAGHLGGFLFGVPVGIALRAGPRVFTRAAPLLLAVALAVVYISANPERFGRIP</sequence>
<organism evidence="10 11">
    <name type="scientific">Melittangium boletus DSM 14713</name>
    <dbReference type="NCBI Taxonomy" id="1294270"/>
    <lineage>
        <taxon>Bacteria</taxon>
        <taxon>Pseudomonadati</taxon>
        <taxon>Myxococcota</taxon>
        <taxon>Myxococcia</taxon>
        <taxon>Myxococcales</taxon>
        <taxon>Cystobacterineae</taxon>
        <taxon>Archangiaceae</taxon>
        <taxon>Melittangium</taxon>
    </lineage>
</organism>
<evidence type="ECO:0000256" key="6">
    <source>
        <dbReference type="ARBA" id="ARBA00023136"/>
    </source>
</evidence>
<dbReference type="Proteomes" id="UP000217289">
    <property type="component" value="Chromosome"/>
</dbReference>
<evidence type="ECO:0000256" key="1">
    <source>
        <dbReference type="ARBA" id="ARBA00004141"/>
    </source>
</evidence>
<comment type="subcellular location">
    <subcellularLocation>
        <location evidence="1">Membrane</location>
        <topology evidence="1">Multi-pass membrane protein</topology>
    </subcellularLocation>
</comment>
<comment type="similarity">
    <text evidence="2">Belongs to the peptidase S54 family.</text>
</comment>
<feature type="transmembrane region" description="Helical" evidence="8">
    <location>
        <begin position="39"/>
        <end position="57"/>
    </location>
</feature>
<dbReference type="SUPFAM" id="SSF144091">
    <property type="entry name" value="Rhomboid-like"/>
    <property type="match status" value="1"/>
</dbReference>
<dbReference type="KEGG" id="mbd:MEBOL_001383"/>
<dbReference type="RefSeq" id="WP_245919519.1">
    <property type="nucleotide sequence ID" value="NZ_CP022163.1"/>
</dbReference>
<dbReference type="Pfam" id="PF01694">
    <property type="entry name" value="Rhomboid"/>
    <property type="match status" value="1"/>
</dbReference>
<feature type="transmembrane region" description="Helical" evidence="8">
    <location>
        <begin position="149"/>
        <end position="168"/>
    </location>
</feature>
<reference evidence="10 11" key="1">
    <citation type="submission" date="2017-06" db="EMBL/GenBank/DDBJ databases">
        <authorList>
            <person name="Kim H.J."/>
            <person name="Triplett B.A."/>
        </authorList>
    </citation>
    <scope>NUCLEOTIDE SEQUENCE [LARGE SCALE GENOMIC DNA]</scope>
    <source>
        <strain evidence="10 11">DSM 14713</strain>
    </source>
</reference>
<dbReference type="InterPro" id="IPR035952">
    <property type="entry name" value="Rhomboid-like_sf"/>
</dbReference>
<dbReference type="GO" id="GO:0006508">
    <property type="term" value="P:proteolysis"/>
    <property type="evidence" value="ECO:0007669"/>
    <property type="project" value="UniProtKB-KW"/>
</dbReference>
<feature type="domain" description="Peptidase S54 rhomboid" evidence="9">
    <location>
        <begin position="84"/>
        <end position="210"/>
    </location>
</feature>
<accession>A0A250I9R1</accession>
<feature type="transmembrane region" description="Helical" evidence="8">
    <location>
        <begin position="216"/>
        <end position="236"/>
    </location>
</feature>
<name>A0A250I9R1_9BACT</name>
<keyword evidence="10" id="KW-0645">Protease</keyword>
<proteinExistence type="inferred from homology"/>
<feature type="region of interest" description="Disordered" evidence="7">
    <location>
        <begin position="1"/>
        <end position="34"/>
    </location>
</feature>
<keyword evidence="3 8" id="KW-0812">Transmembrane</keyword>
<evidence type="ECO:0000313" key="11">
    <source>
        <dbReference type="Proteomes" id="UP000217289"/>
    </source>
</evidence>
<keyword evidence="11" id="KW-1185">Reference proteome</keyword>
<dbReference type="PANTHER" id="PTHR43731">
    <property type="entry name" value="RHOMBOID PROTEASE"/>
    <property type="match status" value="1"/>
</dbReference>
<keyword evidence="5 8" id="KW-1133">Transmembrane helix</keyword>
<dbReference type="GO" id="GO:0004252">
    <property type="term" value="F:serine-type endopeptidase activity"/>
    <property type="evidence" value="ECO:0007669"/>
    <property type="project" value="InterPro"/>
</dbReference>
<protein>
    <submittedName>
        <fullName evidence="10">Rhomboid family intramembrane serine protease</fullName>
    </submittedName>
</protein>
<dbReference type="InterPro" id="IPR050925">
    <property type="entry name" value="Rhomboid_protease_S54"/>
</dbReference>
<dbReference type="GO" id="GO:0016020">
    <property type="term" value="C:membrane"/>
    <property type="evidence" value="ECO:0007669"/>
    <property type="project" value="UniProtKB-SubCell"/>
</dbReference>
<dbReference type="PANTHER" id="PTHR43731:SF14">
    <property type="entry name" value="PRESENILIN-ASSOCIATED RHOMBOID-LIKE PROTEIN, MITOCHONDRIAL"/>
    <property type="match status" value="1"/>
</dbReference>
<feature type="transmembrane region" description="Helical" evidence="8">
    <location>
        <begin position="125"/>
        <end position="143"/>
    </location>
</feature>
<evidence type="ECO:0000313" key="10">
    <source>
        <dbReference type="EMBL" id="ATB27938.1"/>
    </source>
</evidence>
<feature type="transmembrane region" description="Helical" evidence="8">
    <location>
        <begin position="175"/>
        <end position="196"/>
    </location>
</feature>
<dbReference type="InterPro" id="IPR022764">
    <property type="entry name" value="Peptidase_S54_rhomboid_dom"/>
</dbReference>
<evidence type="ECO:0000256" key="2">
    <source>
        <dbReference type="ARBA" id="ARBA00009045"/>
    </source>
</evidence>
<gene>
    <name evidence="10" type="ORF">MEBOL_001383</name>
</gene>
<keyword evidence="4" id="KW-0378">Hydrolase</keyword>
<dbReference type="AlphaFoldDB" id="A0A250I9R1"/>
<evidence type="ECO:0000259" key="9">
    <source>
        <dbReference type="Pfam" id="PF01694"/>
    </source>
</evidence>
<dbReference type="EMBL" id="CP022163">
    <property type="protein sequence ID" value="ATB27938.1"/>
    <property type="molecule type" value="Genomic_DNA"/>
</dbReference>